<feature type="transmembrane region" description="Helical" evidence="5">
    <location>
        <begin position="469"/>
        <end position="490"/>
    </location>
</feature>
<dbReference type="SUPFAM" id="SSF103473">
    <property type="entry name" value="MFS general substrate transporter"/>
    <property type="match status" value="1"/>
</dbReference>
<name>A0AAV8WGN6_9CUCU</name>
<evidence type="ECO:0008006" key="8">
    <source>
        <dbReference type="Google" id="ProtNLM"/>
    </source>
</evidence>
<evidence type="ECO:0000313" key="7">
    <source>
        <dbReference type="Proteomes" id="UP001159042"/>
    </source>
</evidence>
<feature type="transmembrane region" description="Helical" evidence="5">
    <location>
        <begin position="109"/>
        <end position="126"/>
    </location>
</feature>
<proteinExistence type="predicted"/>
<comment type="caution">
    <text evidence="6">The sequence shown here is derived from an EMBL/GenBank/DDBJ whole genome shotgun (WGS) entry which is preliminary data.</text>
</comment>
<evidence type="ECO:0000256" key="4">
    <source>
        <dbReference type="ARBA" id="ARBA00023136"/>
    </source>
</evidence>
<feature type="transmembrane region" description="Helical" evidence="5">
    <location>
        <begin position="298"/>
        <end position="322"/>
    </location>
</feature>
<evidence type="ECO:0000256" key="2">
    <source>
        <dbReference type="ARBA" id="ARBA00022692"/>
    </source>
</evidence>
<dbReference type="GO" id="GO:0016020">
    <property type="term" value="C:membrane"/>
    <property type="evidence" value="ECO:0007669"/>
    <property type="project" value="UniProtKB-SubCell"/>
</dbReference>
<dbReference type="Pfam" id="PF07690">
    <property type="entry name" value="MFS_1"/>
    <property type="match status" value="1"/>
</dbReference>
<keyword evidence="3 5" id="KW-1133">Transmembrane helix</keyword>
<sequence length="522" mass="58580">MASTAELVTESVPDLASKKKDEKTFWRMSFKEKLAYVREVITVEPLITAYILASYICLPALKTLELEKACRVNLGFNDTVCEAIITSNHENYTVHNDEVLIRISTMQTWQIPVQSVMPLILILFLGSYSDRHKLRKPFLLLPIIGEFFAVVACILCVVFMDTWPLEAQGVSQTVIPSLFGGQAMIVMAVFAYVADVSTIEMRTLRMGVIQITLNVFSPIVQMFSGVLFQKIGYYGVLLIAAGFYAFALIYGIFCVKEPKQPVKTESTTGLLCDIFNPRHAIDTFSLILKKTAENNRTYIWLILVTIFVYNGVSSGELNLFFLYVQRQLHWTVVEFSYLVSVNTIVHLIGKYNEFLYNVGTVVAIPLFTKVMNLSDPIIIVITFADKILCNLIFSIAYTGSLMYVAVIVSLITGVSGVAIRSLGTKVVSVNDLGKAQSLFSIFEAIAPAVATPIYNKIIYEHTYNTFPPAFFVFGILLYALCCIMVMWMWINQKLEAKRTARATNGTNDKSIPMESYVQTTHM</sequence>
<feature type="transmembrane region" description="Helical" evidence="5">
    <location>
        <begin position="328"/>
        <end position="347"/>
    </location>
</feature>
<keyword evidence="4 5" id="KW-0472">Membrane</keyword>
<protein>
    <recommendedName>
        <fullName evidence="8">Proton-coupled folate transporter</fullName>
    </recommendedName>
</protein>
<reference evidence="6 7" key="1">
    <citation type="journal article" date="2023" name="Insect Mol. Biol.">
        <title>Genome sequencing provides insights into the evolution of gene families encoding plant cell wall-degrading enzymes in longhorned beetles.</title>
        <authorList>
            <person name="Shin N.R."/>
            <person name="Okamura Y."/>
            <person name="Kirsch R."/>
            <person name="Pauchet Y."/>
        </authorList>
    </citation>
    <scope>NUCLEOTIDE SEQUENCE [LARGE SCALE GENOMIC DNA]</scope>
    <source>
        <strain evidence="6">EAD_L_NR</strain>
    </source>
</reference>
<dbReference type="EMBL" id="JANEYG010000001">
    <property type="protein sequence ID" value="KAJ8925714.1"/>
    <property type="molecule type" value="Genomic_DNA"/>
</dbReference>
<evidence type="ECO:0000313" key="6">
    <source>
        <dbReference type="EMBL" id="KAJ8925714.1"/>
    </source>
</evidence>
<dbReference type="InterPro" id="IPR011701">
    <property type="entry name" value="MFS"/>
</dbReference>
<dbReference type="AlphaFoldDB" id="A0AAV8WGN6"/>
<feature type="transmembrane region" description="Helical" evidence="5">
    <location>
        <begin position="206"/>
        <end position="227"/>
    </location>
</feature>
<feature type="transmembrane region" description="Helical" evidence="5">
    <location>
        <begin position="403"/>
        <end position="423"/>
    </location>
</feature>
<dbReference type="PANTHER" id="PTHR23507">
    <property type="entry name" value="ZGC:174356"/>
    <property type="match status" value="1"/>
</dbReference>
<accession>A0AAV8WGN6</accession>
<evidence type="ECO:0000256" key="1">
    <source>
        <dbReference type="ARBA" id="ARBA00004141"/>
    </source>
</evidence>
<dbReference type="Gene3D" id="1.20.1250.20">
    <property type="entry name" value="MFS general substrate transporter like domains"/>
    <property type="match status" value="1"/>
</dbReference>
<dbReference type="PANTHER" id="PTHR23507:SF1">
    <property type="entry name" value="FI18259P1-RELATED"/>
    <property type="match status" value="1"/>
</dbReference>
<dbReference type="GO" id="GO:0022857">
    <property type="term" value="F:transmembrane transporter activity"/>
    <property type="evidence" value="ECO:0007669"/>
    <property type="project" value="InterPro"/>
</dbReference>
<keyword evidence="7" id="KW-1185">Reference proteome</keyword>
<evidence type="ECO:0000256" key="3">
    <source>
        <dbReference type="ARBA" id="ARBA00022989"/>
    </source>
</evidence>
<keyword evidence="2 5" id="KW-0812">Transmembrane</keyword>
<gene>
    <name evidence="6" type="ORF">NQ315_009561</name>
</gene>
<feature type="transmembrane region" description="Helical" evidence="5">
    <location>
        <begin position="172"/>
        <end position="194"/>
    </location>
</feature>
<organism evidence="6 7">
    <name type="scientific">Exocentrus adspersus</name>
    <dbReference type="NCBI Taxonomy" id="1586481"/>
    <lineage>
        <taxon>Eukaryota</taxon>
        <taxon>Metazoa</taxon>
        <taxon>Ecdysozoa</taxon>
        <taxon>Arthropoda</taxon>
        <taxon>Hexapoda</taxon>
        <taxon>Insecta</taxon>
        <taxon>Pterygota</taxon>
        <taxon>Neoptera</taxon>
        <taxon>Endopterygota</taxon>
        <taxon>Coleoptera</taxon>
        <taxon>Polyphaga</taxon>
        <taxon>Cucujiformia</taxon>
        <taxon>Chrysomeloidea</taxon>
        <taxon>Cerambycidae</taxon>
        <taxon>Lamiinae</taxon>
        <taxon>Acanthocinini</taxon>
        <taxon>Exocentrus</taxon>
    </lineage>
</organism>
<dbReference type="InterPro" id="IPR036259">
    <property type="entry name" value="MFS_trans_sf"/>
</dbReference>
<feature type="transmembrane region" description="Helical" evidence="5">
    <location>
        <begin position="233"/>
        <end position="253"/>
    </location>
</feature>
<comment type="subcellular location">
    <subcellularLocation>
        <location evidence="1">Membrane</location>
        <topology evidence="1">Multi-pass membrane protein</topology>
    </subcellularLocation>
</comment>
<evidence type="ECO:0000256" key="5">
    <source>
        <dbReference type="SAM" id="Phobius"/>
    </source>
</evidence>
<dbReference type="Proteomes" id="UP001159042">
    <property type="component" value="Unassembled WGS sequence"/>
</dbReference>
<feature type="transmembrane region" description="Helical" evidence="5">
    <location>
        <begin position="138"/>
        <end position="160"/>
    </location>
</feature>